<gene>
    <name evidence="2" type="ORF">J2W36_003916</name>
</gene>
<evidence type="ECO:0000313" key="3">
    <source>
        <dbReference type="Proteomes" id="UP001226867"/>
    </source>
</evidence>
<protein>
    <recommendedName>
        <fullName evidence="4">DUF3025 domain-containing protein</fullName>
    </recommendedName>
</protein>
<name>A0ABT9SBB8_9BURK</name>
<evidence type="ECO:0000313" key="2">
    <source>
        <dbReference type="EMBL" id="MDP9901647.1"/>
    </source>
</evidence>
<accession>A0ABT9SBB8</accession>
<proteinExistence type="predicted"/>
<evidence type="ECO:0008006" key="4">
    <source>
        <dbReference type="Google" id="ProtNLM"/>
    </source>
</evidence>
<comment type="caution">
    <text evidence="2">The sequence shown here is derived from an EMBL/GenBank/DDBJ whole genome shotgun (WGS) entry which is preliminary data.</text>
</comment>
<dbReference type="EMBL" id="JAUSRO010000013">
    <property type="protein sequence ID" value="MDP9901647.1"/>
    <property type="molecule type" value="Genomic_DNA"/>
</dbReference>
<dbReference type="InterPro" id="IPR021390">
    <property type="entry name" value="DUF3025"/>
</dbReference>
<dbReference type="Proteomes" id="UP001226867">
    <property type="component" value="Unassembled WGS sequence"/>
</dbReference>
<reference evidence="2 3" key="1">
    <citation type="submission" date="2023-07" db="EMBL/GenBank/DDBJ databases">
        <title>Sorghum-associated microbial communities from plants grown in Nebraska, USA.</title>
        <authorList>
            <person name="Schachtman D."/>
        </authorList>
    </citation>
    <scope>NUCLEOTIDE SEQUENCE [LARGE SCALE GENOMIC DNA]</scope>
    <source>
        <strain evidence="2 3">DS1607</strain>
    </source>
</reference>
<evidence type="ECO:0000256" key="1">
    <source>
        <dbReference type="SAM" id="MobiDB-lite"/>
    </source>
</evidence>
<dbReference type="Pfam" id="PF11227">
    <property type="entry name" value="DUF3025"/>
    <property type="match status" value="1"/>
</dbReference>
<organism evidence="2 3">
    <name type="scientific">Variovorax ginsengisoli</name>
    <dbReference type="NCBI Taxonomy" id="363844"/>
    <lineage>
        <taxon>Bacteria</taxon>
        <taxon>Pseudomonadati</taxon>
        <taxon>Pseudomonadota</taxon>
        <taxon>Betaproteobacteria</taxon>
        <taxon>Burkholderiales</taxon>
        <taxon>Comamonadaceae</taxon>
        <taxon>Variovorax</taxon>
    </lineage>
</organism>
<dbReference type="RefSeq" id="WP_307691415.1">
    <property type="nucleotide sequence ID" value="NZ_JAUSRO010000013.1"/>
</dbReference>
<sequence>MTQTWRGEIAALDFTRPWLSPFAERAAPVVEALARGATVADALCAPAFASTPATSHPVAVGMPLRFTAAQACPADEPYESHIRRTGTVPTRCNLHDLFNGLVWWQFPQAKRRLNALQAAEIARSGIGATRGALRDAITLFDENGAVLEAPPALWDALLARDWHRLFVAERALWQQARLHLFGHALLEKLVQPRKPATAHVLVVEMPVGAGTAAATATDAALAAALDPDWLATKPFVPLPVLGVPGWCNENENFSFYDDRQVFRPPPRENKHNILPVWRRQSLNRPLGPPTGPQFPHGEST</sequence>
<feature type="region of interest" description="Disordered" evidence="1">
    <location>
        <begin position="278"/>
        <end position="300"/>
    </location>
</feature>
<keyword evidence="3" id="KW-1185">Reference proteome</keyword>